<accession>A0A658KDI4</accession>
<name>A0A658KDI4_PSEA0</name>
<dbReference type="EMBL" id="RBSP01000696">
    <property type="protein sequence ID" value="RMS44153.1"/>
    <property type="molecule type" value="Genomic_DNA"/>
</dbReference>
<dbReference type="AlphaFoldDB" id="A0A658KDI4"/>
<proteinExistence type="predicted"/>
<reference evidence="1 2" key="1">
    <citation type="submission" date="2018-08" db="EMBL/GenBank/DDBJ databases">
        <title>Recombination of ecologically and evolutionarily significant loci maintains genetic cohesion in the Pseudomonas syringae species complex.</title>
        <authorList>
            <person name="Dillon M."/>
            <person name="Thakur S."/>
            <person name="Almeida R.N.D."/>
            <person name="Weir B.S."/>
            <person name="Guttman D.S."/>
        </authorList>
    </citation>
    <scope>NUCLEOTIDE SEQUENCE [LARGE SCALE GENOMIC DNA]</scope>
    <source>
        <strain evidence="1 2">ICMP 7847</strain>
    </source>
</reference>
<comment type="caution">
    <text evidence="1">The sequence shown here is derived from an EMBL/GenBank/DDBJ whole genome shotgun (WGS) entry which is preliminary data.</text>
</comment>
<organism evidence="1 2">
    <name type="scientific">Pseudomonas amygdali pv. photiniae</name>
    <dbReference type="NCBI Taxonomy" id="251724"/>
    <lineage>
        <taxon>Bacteria</taxon>
        <taxon>Pseudomonadati</taxon>
        <taxon>Pseudomonadota</taxon>
        <taxon>Gammaproteobacteria</taxon>
        <taxon>Pseudomonadales</taxon>
        <taxon>Pseudomonadaceae</taxon>
        <taxon>Pseudomonas</taxon>
        <taxon>Pseudomonas amygdali</taxon>
    </lineage>
</organism>
<evidence type="ECO:0000313" key="2">
    <source>
        <dbReference type="Proteomes" id="UP000270873"/>
    </source>
</evidence>
<sequence length="326" mass="35513">MLQSLGGVEVFLEVVADDGAQVAFDLVVDHVLGQLPAPQVRQQFGFGKLQAGWHVDVSTGPCALERIVNGVEITDDHALIAPFALEHFSDQVMVFTGIVAVDLVETAHDRGDIGVLHHRLEARQVQFTQGALIDLDVDCLTIGFLLVGQVVLAAGLDALGLNAVDNCRCQYRAEERVLTADIFCRTTVVGRAVQVDAWRQHLLAAGNPCLISDGQAEFLGPVDAPGRCQRRLRRVLSTERGIVDVYAHGRVIRHGALDAPLEQGRDHVAVVDASEVDLFRLVHVVENRADARFDCVTGRRGHGGERKVGLHDAERQQAQAQRLFEG</sequence>
<evidence type="ECO:0000313" key="1">
    <source>
        <dbReference type="EMBL" id="RMS44153.1"/>
    </source>
</evidence>
<dbReference type="Proteomes" id="UP000270873">
    <property type="component" value="Unassembled WGS sequence"/>
</dbReference>
<gene>
    <name evidence="1" type="ORF">ALP66_05719</name>
</gene>
<protein>
    <submittedName>
        <fullName evidence="1">Uncharacterized protein</fullName>
    </submittedName>
</protein>